<comment type="domain">
    <text evidence="7">Contains large globular domains required for ATP hydrolysis at each terminus and a third globular domain forming a flexible hinge near the middle of the molecule. These domains are separated by coiled-coil structures.</text>
</comment>
<dbReference type="Gene3D" id="3.30.70.1620">
    <property type="match status" value="1"/>
</dbReference>
<dbReference type="GO" id="GO:0003677">
    <property type="term" value="F:DNA binding"/>
    <property type="evidence" value="ECO:0007669"/>
    <property type="project" value="UniProtKB-UniRule"/>
</dbReference>
<dbReference type="GO" id="GO:0005524">
    <property type="term" value="F:ATP binding"/>
    <property type="evidence" value="ECO:0007669"/>
    <property type="project" value="UniProtKB-UniRule"/>
</dbReference>
<dbReference type="GO" id="GO:0016887">
    <property type="term" value="F:ATP hydrolysis activity"/>
    <property type="evidence" value="ECO:0007669"/>
    <property type="project" value="InterPro"/>
</dbReference>
<dbReference type="PANTHER" id="PTHR43977">
    <property type="entry name" value="STRUCTURAL MAINTENANCE OF CHROMOSOMES PROTEIN 3"/>
    <property type="match status" value="1"/>
</dbReference>
<evidence type="ECO:0000256" key="5">
    <source>
        <dbReference type="ARBA" id="ARBA00023054"/>
    </source>
</evidence>
<evidence type="ECO:0000256" key="4">
    <source>
        <dbReference type="ARBA" id="ARBA00022840"/>
    </source>
</evidence>
<comment type="similarity">
    <text evidence="7">Belongs to the SMC family.</text>
</comment>
<dbReference type="GO" id="GO:0007059">
    <property type="term" value="P:chromosome segregation"/>
    <property type="evidence" value="ECO:0007669"/>
    <property type="project" value="UniProtKB-UniRule"/>
</dbReference>
<feature type="coiled-coil region" evidence="7">
    <location>
        <begin position="680"/>
        <end position="721"/>
    </location>
</feature>
<feature type="coiled-coil region" evidence="7">
    <location>
        <begin position="234"/>
        <end position="422"/>
    </location>
</feature>
<proteinExistence type="inferred from homology"/>
<dbReference type="GO" id="GO:0006260">
    <property type="term" value="P:DNA replication"/>
    <property type="evidence" value="ECO:0007669"/>
    <property type="project" value="UniProtKB-UniRule"/>
</dbReference>
<sequence length="1189" mass="136406">MFLKRLDIVGFKSFAERIAVDFVPGVTAVVGPNGSGKSNITDGIRWVLGEQSAKSLRGTKMEDIIFVGSDSRKALNVAEVTLTLDNDDHFLPIDYNEVSVTRRVYRSGESEFLINKQSCRLKDIVDLFMDSGLGREAFSIISQGKVEEILSSKSEERRSIFEEAAGVLKYKSRKKKAEYKLAETQENLNRVNDILHELEIQKEPLQIQASIAKDYLEKKEELEQIEVGLTVYEIEDLHEKWEQLSKLVEQHKEKELGLNTILQKKEAQIEEIRGQMDAADEAVNELQQVLLRTSEELEKLEGRKEVLKERKKNAVQNRSLLESSIKELNVKISSLSETKTQELEKLKSLINEVQQLKDELTNKQTLLESFDQNIEEKIENIKSDYIELLNKQATYRNEIVYLKDQEQQQERKASRLDESNQKYVLERTAIQDEKLSLQTKLSVIEEEINKQIISFRDVQKKLENSKTNYQKKESTLYQAYQYLQQTKSRKEMLEEMQDDYAGFFQGVKEVLKARNESLSGIEGAIAELIHVPKEYETAIEIALGGATQHIVVDNEKSARDAIKYLKQNSFGRATFLPLNIIKERIISSGLLDSVKAHPSFIGVAADLISYKTEYQSVINNLLGTVIITSDLKGANELAKIIQHRYRLVTLDGDVVNPGGSMTGGAVKQKSNSLLSRGRELETVTEKLAEMEEKTNDLEQHIKKLKSSISENEDILERLREVGEQLRLKEQSVKSEYREVVLKEQNVNEHLALYDQEKQLFGSDQEKIIVRLTELEKELANIEEQLNRMDDTLNQLQLQKNDQQSSRESILTEITDRKVILAGKKQSVENQQEKVHRLEEEYLQLTSKYTEANDDLSLLNNEMTSNHSGEQELEEAARKKADDKDETIQLISSRREKRLQLQITLEDIERELKEDKRQYKQLVDILKDEEVQVNRLDVELENRLNHLREEYLLTYEAAKQKYPLQMEITDARKKVKLIKLAIEELGTVNIGAIDEFDRIFDRFTFLTEQKDDLQVAKDTLYKVIGEMDVEMKKRFETTFTSIRSHFESVFQALFGGGRADLLLTDPNDLLNTGVDIVAQPPGKKLQNLSLLSGGERALTAIALLFSILKVRPVPFCVLDEVEAALDEANVYRFAKYLKQFSKETQFIVITHRKGTMEEADVLYGVTMQESGVSKLVSVRLEESKDFVTSN</sequence>
<feature type="region of interest" description="Disordered" evidence="8">
    <location>
        <begin position="864"/>
        <end position="884"/>
    </location>
</feature>
<dbReference type="InterPro" id="IPR036277">
    <property type="entry name" value="SMC_hinge_sf"/>
</dbReference>
<dbReference type="Proteomes" id="UP001431131">
    <property type="component" value="Unassembled WGS sequence"/>
</dbReference>
<dbReference type="Gene3D" id="3.40.50.300">
    <property type="entry name" value="P-loop containing nucleotide triphosphate hydrolases"/>
    <property type="match status" value="2"/>
</dbReference>
<dbReference type="Pfam" id="PF06470">
    <property type="entry name" value="SMC_hinge"/>
    <property type="match status" value="1"/>
</dbReference>
<dbReference type="InterPro" id="IPR011890">
    <property type="entry name" value="SMC_prok"/>
</dbReference>
<keyword evidence="6 7" id="KW-0238">DNA-binding</keyword>
<keyword evidence="5 7" id="KW-0175">Coiled coil</keyword>
<comment type="subunit">
    <text evidence="7">Homodimer.</text>
</comment>
<feature type="binding site" evidence="7">
    <location>
        <begin position="32"/>
        <end position="39"/>
    </location>
    <ligand>
        <name>ATP</name>
        <dbReference type="ChEBI" id="CHEBI:30616"/>
    </ligand>
</feature>
<dbReference type="EMBL" id="JAKTTI010000001">
    <property type="protein sequence ID" value="MCH1623813.1"/>
    <property type="molecule type" value="Genomic_DNA"/>
</dbReference>
<name>A0AAW5DTV7_9BACI</name>
<accession>A0AAW5DTV7</accession>
<feature type="coiled-coil region" evidence="7">
    <location>
        <begin position="167"/>
        <end position="201"/>
    </location>
</feature>
<keyword evidence="11" id="KW-1185">Reference proteome</keyword>
<dbReference type="PIRSF" id="PIRSF005719">
    <property type="entry name" value="SMC"/>
    <property type="match status" value="1"/>
</dbReference>
<dbReference type="GO" id="GO:0005737">
    <property type="term" value="C:cytoplasm"/>
    <property type="evidence" value="ECO:0007669"/>
    <property type="project" value="UniProtKB-SubCell"/>
</dbReference>
<feature type="domain" description="SMC hinge" evidence="9">
    <location>
        <begin position="519"/>
        <end position="638"/>
    </location>
</feature>
<dbReference type="HAMAP" id="MF_01894">
    <property type="entry name" value="Smc_prok"/>
    <property type="match status" value="1"/>
</dbReference>
<dbReference type="Gene3D" id="1.20.1060.20">
    <property type="match status" value="1"/>
</dbReference>
<reference evidence="10" key="1">
    <citation type="submission" date="2022-02" db="EMBL/GenBank/DDBJ databases">
        <title>Fredinandcohnia quinoae sp. nov. isolated from Chenopodium quinoa seeds.</title>
        <authorList>
            <person name="Saati-Santamaria Z."/>
            <person name="Flores-Felix J.D."/>
            <person name="Igual J.M."/>
            <person name="Velazquez E."/>
            <person name="Garcia-Fraile P."/>
            <person name="Martinez-Molina E."/>
        </authorList>
    </citation>
    <scope>NUCLEOTIDE SEQUENCE</scope>
    <source>
        <strain evidence="10">SECRCQ15</strain>
    </source>
</reference>
<comment type="function">
    <text evidence="7">Required for chromosome condensation and partitioning.</text>
</comment>
<evidence type="ECO:0000259" key="9">
    <source>
        <dbReference type="SMART" id="SM00968"/>
    </source>
</evidence>
<keyword evidence="2 7" id="KW-0963">Cytoplasm</keyword>
<dbReference type="RefSeq" id="WP_240251838.1">
    <property type="nucleotide sequence ID" value="NZ_JAKTTI010000001.1"/>
</dbReference>
<dbReference type="InterPro" id="IPR024704">
    <property type="entry name" value="SMC"/>
</dbReference>
<dbReference type="SUPFAM" id="SSF75553">
    <property type="entry name" value="Smc hinge domain"/>
    <property type="match status" value="1"/>
</dbReference>
<keyword evidence="3 7" id="KW-0547">Nucleotide-binding</keyword>
<evidence type="ECO:0000256" key="7">
    <source>
        <dbReference type="HAMAP-Rule" id="MF_01894"/>
    </source>
</evidence>
<dbReference type="AlphaFoldDB" id="A0AAW5DTV7"/>
<dbReference type="CDD" id="cd03278">
    <property type="entry name" value="ABC_SMC_barmotin"/>
    <property type="match status" value="2"/>
</dbReference>
<dbReference type="Pfam" id="PF02463">
    <property type="entry name" value="SMC_N"/>
    <property type="match status" value="2"/>
</dbReference>
<dbReference type="GO" id="GO:0007062">
    <property type="term" value="P:sister chromatid cohesion"/>
    <property type="evidence" value="ECO:0007669"/>
    <property type="project" value="InterPro"/>
</dbReference>
<dbReference type="GO" id="GO:0005694">
    <property type="term" value="C:chromosome"/>
    <property type="evidence" value="ECO:0007669"/>
    <property type="project" value="InterPro"/>
</dbReference>
<evidence type="ECO:0000313" key="11">
    <source>
        <dbReference type="Proteomes" id="UP001431131"/>
    </source>
</evidence>
<keyword evidence="4 7" id="KW-0067">ATP-binding</keyword>
<organism evidence="10 11">
    <name type="scientific">Fredinandcohnia quinoae</name>
    <dbReference type="NCBI Taxonomy" id="2918902"/>
    <lineage>
        <taxon>Bacteria</taxon>
        <taxon>Bacillati</taxon>
        <taxon>Bacillota</taxon>
        <taxon>Bacilli</taxon>
        <taxon>Bacillales</taxon>
        <taxon>Bacillaceae</taxon>
        <taxon>Fredinandcohnia</taxon>
    </lineage>
</organism>
<comment type="caution">
    <text evidence="10">The sequence shown here is derived from an EMBL/GenBank/DDBJ whole genome shotgun (WGS) entry which is preliminary data.</text>
</comment>
<evidence type="ECO:0000256" key="8">
    <source>
        <dbReference type="SAM" id="MobiDB-lite"/>
    </source>
</evidence>
<dbReference type="InterPro" id="IPR003395">
    <property type="entry name" value="RecF/RecN/SMC_N"/>
</dbReference>
<dbReference type="InterPro" id="IPR027417">
    <property type="entry name" value="P-loop_NTPase"/>
</dbReference>
<dbReference type="FunFam" id="3.40.50.300:FF:000901">
    <property type="entry name" value="Chromosome partition protein Smc"/>
    <property type="match status" value="1"/>
</dbReference>
<evidence type="ECO:0000256" key="6">
    <source>
        <dbReference type="ARBA" id="ARBA00023125"/>
    </source>
</evidence>
<evidence type="ECO:0000313" key="10">
    <source>
        <dbReference type="EMBL" id="MCH1623813.1"/>
    </source>
</evidence>
<evidence type="ECO:0000256" key="3">
    <source>
        <dbReference type="ARBA" id="ARBA00022741"/>
    </source>
</evidence>
<dbReference type="NCBIfam" id="TIGR02168">
    <property type="entry name" value="SMC_prok_B"/>
    <property type="match status" value="1"/>
</dbReference>
<gene>
    <name evidence="7 10" type="primary">smc</name>
    <name evidence="10" type="ORF">MJG50_00625</name>
</gene>
<dbReference type="InterPro" id="IPR010935">
    <property type="entry name" value="SMC_hinge"/>
</dbReference>
<evidence type="ECO:0000256" key="1">
    <source>
        <dbReference type="ARBA" id="ARBA00004496"/>
    </source>
</evidence>
<comment type="subcellular location">
    <subcellularLocation>
        <location evidence="1 7">Cytoplasm</location>
    </subcellularLocation>
</comment>
<dbReference type="SMART" id="SM00968">
    <property type="entry name" value="SMC_hinge"/>
    <property type="match status" value="1"/>
</dbReference>
<dbReference type="GO" id="GO:0030261">
    <property type="term" value="P:chromosome condensation"/>
    <property type="evidence" value="ECO:0007669"/>
    <property type="project" value="InterPro"/>
</dbReference>
<protein>
    <recommendedName>
        <fullName evidence="7">Chromosome partition protein Smc</fullName>
    </recommendedName>
</protein>
<dbReference type="FunFam" id="3.40.50.300:FF:000984">
    <property type="entry name" value="Chromosome partition protein Smc"/>
    <property type="match status" value="1"/>
</dbReference>
<dbReference type="SUPFAM" id="SSF52540">
    <property type="entry name" value="P-loop containing nucleoside triphosphate hydrolases"/>
    <property type="match status" value="1"/>
</dbReference>
<evidence type="ECO:0000256" key="2">
    <source>
        <dbReference type="ARBA" id="ARBA00022490"/>
    </source>
</evidence>
<feature type="compositionally biased region" description="Basic and acidic residues" evidence="8">
    <location>
        <begin position="874"/>
        <end position="884"/>
    </location>
</feature>